<dbReference type="InterPro" id="IPR011009">
    <property type="entry name" value="Kinase-like_dom_sf"/>
</dbReference>
<name>A0A5B1LAX1_9ACTN</name>
<feature type="domain" description="Aminoglycoside phosphotransferase" evidence="1">
    <location>
        <begin position="110"/>
        <end position="312"/>
    </location>
</feature>
<gene>
    <name evidence="2" type="ORF">F0U44_16130</name>
</gene>
<reference evidence="2 3" key="1">
    <citation type="submission" date="2019-09" db="EMBL/GenBank/DDBJ databases">
        <title>Nocardioides panacisoli sp. nov., isolated from the soil of a ginseng field.</title>
        <authorList>
            <person name="Cho C."/>
        </authorList>
    </citation>
    <scope>NUCLEOTIDE SEQUENCE [LARGE SCALE GENOMIC DNA]</scope>
    <source>
        <strain evidence="2 3">BN130099</strain>
    </source>
</reference>
<dbReference type="Proteomes" id="UP000325003">
    <property type="component" value="Unassembled WGS sequence"/>
</dbReference>
<keyword evidence="2" id="KW-0808">Transferase</keyword>
<reference evidence="2 3" key="2">
    <citation type="submission" date="2019-09" db="EMBL/GenBank/DDBJ databases">
        <authorList>
            <person name="Jin C."/>
        </authorList>
    </citation>
    <scope>NUCLEOTIDE SEQUENCE [LARGE SCALE GENOMIC DNA]</scope>
    <source>
        <strain evidence="2 3">BN130099</strain>
    </source>
</reference>
<organism evidence="2 3">
    <name type="scientific">Nocardioides humilatus</name>
    <dbReference type="NCBI Taxonomy" id="2607660"/>
    <lineage>
        <taxon>Bacteria</taxon>
        <taxon>Bacillati</taxon>
        <taxon>Actinomycetota</taxon>
        <taxon>Actinomycetes</taxon>
        <taxon>Propionibacteriales</taxon>
        <taxon>Nocardioidaceae</taxon>
        <taxon>Nocardioides</taxon>
    </lineage>
</organism>
<dbReference type="InterPro" id="IPR002575">
    <property type="entry name" value="Aminoglycoside_PTrfase"/>
</dbReference>
<dbReference type="Pfam" id="PF01636">
    <property type="entry name" value="APH"/>
    <property type="match status" value="1"/>
</dbReference>
<comment type="caution">
    <text evidence="2">The sequence shown here is derived from an EMBL/GenBank/DDBJ whole genome shotgun (WGS) entry which is preliminary data.</text>
</comment>
<evidence type="ECO:0000313" key="2">
    <source>
        <dbReference type="EMBL" id="KAA1417812.1"/>
    </source>
</evidence>
<dbReference type="EMBL" id="VUJV01000005">
    <property type="protein sequence ID" value="KAA1417812.1"/>
    <property type="molecule type" value="Genomic_DNA"/>
</dbReference>
<accession>A0A5B1LAX1</accession>
<protein>
    <submittedName>
        <fullName evidence="2">Aminoglycoside phosphotransferase family protein</fullName>
    </submittedName>
</protein>
<evidence type="ECO:0000313" key="3">
    <source>
        <dbReference type="Proteomes" id="UP000325003"/>
    </source>
</evidence>
<proteinExistence type="predicted"/>
<evidence type="ECO:0000259" key="1">
    <source>
        <dbReference type="Pfam" id="PF01636"/>
    </source>
</evidence>
<dbReference type="GO" id="GO:0016740">
    <property type="term" value="F:transferase activity"/>
    <property type="evidence" value="ECO:0007669"/>
    <property type="project" value="UniProtKB-KW"/>
</dbReference>
<dbReference type="AlphaFoldDB" id="A0A5B1LAX1"/>
<keyword evidence="3" id="KW-1185">Reference proteome</keyword>
<dbReference type="SUPFAM" id="SSF56112">
    <property type="entry name" value="Protein kinase-like (PK-like)"/>
    <property type="match status" value="1"/>
</dbReference>
<sequence length="387" mass="42059">MRDVAQLAAVPVVGAHDSTMPRLRCGRTGRWSATGGTFDPSCVKPLARRPALRHSCGVTWSSAVWGTGEFASELLTFVTDAVGEPTVFEPLKIRPWSTVWRVEVGGEKYWAKQNCPGQAHEAALLSALQPIAPDYVVPVVAADPGRDLLLTPHLGVTLHERGGDHDVDLWCRIVRDAALLQRAAAPHIDDLPLTALAPECATTYVADAVGRLNALAPDDPRRLPDDVARRLEALLPRLESWSDQVGELDLPLTINHNDLHANNVVAGADDRPLRFFDFGDAMATEPLGALLIALNISADELDAGPDDLRLRRIADAALEVWSDHAPMRSLRAALPAALQLARLAKIESWRRCITTMTPEERGEYGSAPADWLGTLLEEPPVGYLPPM</sequence>